<dbReference type="EMBL" id="AP012319">
    <property type="protein sequence ID" value="BAL91746.1"/>
    <property type="molecule type" value="Genomic_DNA"/>
</dbReference>
<keyword evidence="2" id="KW-0812">Transmembrane</keyword>
<feature type="transmembrane region" description="Helical" evidence="2">
    <location>
        <begin position="90"/>
        <end position="117"/>
    </location>
</feature>
<sequence length="133" mass="15038">MLSFRSSLQLEPLDARMHIRAFRSCRVVHPQRRVEGKFVRPTDSANASDGISSSHDRKSKDFDARAEGIRMPGYWEEHGLPEPSRNEGGLGATCGGCLMFFVIMFIAVAVIVFLIWYNDDARPDLIPPFPDVW</sequence>
<dbReference type="HOGENOM" id="CLU_1902197_0_0_11"/>
<reference evidence="3 4" key="1">
    <citation type="submission" date="2012-02" db="EMBL/GenBank/DDBJ databases">
        <title>Complete genome sequence of Actinoplanes missouriensis 431 (= NBRC 102363).</title>
        <authorList>
            <person name="Ohnishi Y."/>
            <person name="Ishikawa J."/>
            <person name="Sekine M."/>
            <person name="Hosoyama A."/>
            <person name="Harada T."/>
            <person name="Narita H."/>
            <person name="Hata T."/>
            <person name="Konno Y."/>
            <person name="Tutikane K."/>
            <person name="Fujita N."/>
            <person name="Horinouchi S."/>
            <person name="Hayakawa M."/>
        </authorList>
    </citation>
    <scope>NUCLEOTIDE SEQUENCE [LARGE SCALE GENOMIC DNA]</scope>
    <source>
        <strain evidence="4">ATCC 14538 / DSM 43046 / CBS 188.64 / JCM 3121 / NBRC 102363 / NCIMB 12654 / NRRL B-3342 / UNCC 431</strain>
    </source>
</reference>
<keyword evidence="2" id="KW-1133">Transmembrane helix</keyword>
<feature type="region of interest" description="Disordered" evidence="1">
    <location>
        <begin position="38"/>
        <end position="64"/>
    </location>
</feature>
<evidence type="ECO:0000256" key="2">
    <source>
        <dbReference type="SAM" id="Phobius"/>
    </source>
</evidence>
<evidence type="ECO:0000313" key="3">
    <source>
        <dbReference type="EMBL" id="BAL91746.1"/>
    </source>
</evidence>
<dbReference type="AlphaFoldDB" id="I0HFF9"/>
<feature type="compositionally biased region" description="Polar residues" evidence="1">
    <location>
        <begin position="43"/>
        <end position="53"/>
    </location>
</feature>
<dbReference type="KEGG" id="ams:AMIS_65260"/>
<keyword evidence="4" id="KW-1185">Reference proteome</keyword>
<name>I0HFF9_ACTM4</name>
<evidence type="ECO:0000313" key="4">
    <source>
        <dbReference type="Proteomes" id="UP000007882"/>
    </source>
</evidence>
<evidence type="ECO:0000256" key="1">
    <source>
        <dbReference type="SAM" id="MobiDB-lite"/>
    </source>
</evidence>
<accession>I0HFF9</accession>
<keyword evidence="2" id="KW-0472">Membrane</keyword>
<protein>
    <submittedName>
        <fullName evidence="3">Uncharacterized protein</fullName>
    </submittedName>
</protein>
<gene>
    <name evidence="3" type="ordered locus">AMIS_65260</name>
</gene>
<organism evidence="3 4">
    <name type="scientific">Actinoplanes missouriensis (strain ATCC 14538 / DSM 43046 / CBS 188.64 / JCM 3121 / NBRC 102363 / NCIMB 12654 / NRRL B-3342 / UNCC 431)</name>
    <dbReference type="NCBI Taxonomy" id="512565"/>
    <lineage>
        <taxon>Bacteria</taxon>
        <taxon>Bacillati</taxon>
        <taxon>Actinomycetota</taxon>
        <taxon>Actinomycetes</taxon>
        <taxon>Micromonosporales</taxon>
        <taxon>Micromonosporaceae</taxon>
        <taxon>Actinoplanes</taxon>
    </lineage>
</organism>
<feature type="compositionally biased region" description="Basic and acidic residues" evidence="1">
    <location>
        <begin position="54"/>
        <end position="64"/>
    </location>
</feature>
<dbReference type="Proteomes" id="UP000007882">
    <property type="component" value="Chromosome"/>
</dbReference>
<proteinExistence type="predicted"/>